<feature type="compositionally biased region" description="Acidic residues" evidence="1">
    <location>
        <begin position="57"/>
        <end position="73"/>
    </location>
</feature>
<proteinExistence type="predicted"/>
<feature type="region of interest" description="Disordered" evidence="1">
    <location>
        <begin position="110"/>
        <end position="129"/>
    </location>
</feature>
<feature type="region of interest" description="Disordered" evidence="1">
    <location>
        <begin position="283"/>
        <end position="307"/>
    </location>
</feature>
<comment type="caution">
    <text evidence="2">The sequence shown here is derived from an EMBL/GenBank/DDBJ whole genome shotgun (WGS) entry which is preliminary data.</text>
</comment>
<protein>
    <submittedName>
        <fullName evidence="2">Protein KRI1-like protein</fullName>
    </submittedName>
</protein>
<gene>
    <name evidence="2" type="ORF">G2W53_011413</name>
</gene>
<feature type="compositionally biased region" description="Basic residues" evidence="1">
    <location>
        <begin position="482"/>
        <end position="491"/>
    </location>
</feature>
<dbReference type="OrthoDB" id="10252032at2759"/>
<dbReference type="PANTHER" id="PTHR14490">
    <property type="entry name" value="ZINC FINGER, ZZ TYPE"/>
    <property type="match status" value="1"/>
</dbReference>
<dbReference type="InterPro" id="IPR018034">
    <property type="entry name" value="Kri1"/>
</dbReference>
<dbReference type="Pfam" id="PF05178">
    <property type="entry name" value="Kri1"/>
    <property type="match status" value="1"/>
</dbReference>
<evidence type="ECO:0000313" key="3">
    <source>
        <dbReference type="Proteomes" id="UP000634136"/>
    </source>
</evidence>
<dbReference type="EMBL" id="JAAIUW010000004">
    <property type="protein sequence ID" value="KAF7836554.1"/>
    <property type="molecule type" value="Genomic_DNA"/>
</dbReference>
<keyword evidence="3" id="KW-1185">Reference proteome</keyword>
<feature type="compositionally biased region" description="Basic and acidic residues" evidence="1">
    <location>
        <begin position="30"/>
        <end position="46"/>
    </location>
</feature>
<name>A0A834X242_9FABA</name>
<feature type="compositionally biased region" description="Basic and acidic residues" evidence="1">
    <location>
        <begin position="151"/>
        <end position="167"/>
    </location>
</feature>
<reference evidence="2" key="1">
    <citation type="submission" date="2020-09" db="EMBL/GenBank/DDBJ databases">
        <title>Genome-Enabled Discovery of Anthraquinone Biosynthesis in Senna tora.</title>
        <authorList>
            <person name="Kang S.-H."/>
            <person name="Pandey R.P."/>
            <person name="Lee C.-M."/>
            <person name="Sim J.-S."/>
            <person name="Jeong J.-T."/>
            <person name="Choi B.-S."/>
            <person name="Jung M."/>
            <person name="Ginzburg D."/>
            <person name="Zhao K."/>
            <person name="Won S.Y."/>
            <person name="Oh T.-J."/>
            <person name="Yu Y."/>
            <person name="Kim N.-H."/>
            <person name="Lee O.R."/>
            <person name="Lee T.-H."/>
            <person name="Bashyal P."/>
            <person name="Kim T.-S."/>
            <person name="Lee W.-H."/>
            <person name="Kawkins C."/>
            <person name="Kim C.-K."/>
            <person name="Kim J.S."/>
            <person name="Ahn B.O."/>
            <person name="Rhee S.Y."/>
            <person name="Sohng J.K."/>
        </authorList>
    </citation>
    <scope>NUCLEOTIDE SEQUENCE</scope>
    <source>
        <tissue evidence="2">Leaf</tissue>
    </source>
</reference>
<feature type="region of interest" description="Disordered" evidence="1">
    <location>
        <begin position="381"/>
        <end position="402"/>
    </location>
</feature>
<evidence type="ECO:0000256" key="1">
    <source>
        <dbReference type="SAM" id="MobiDB-lite"/>
    </source>
</evidence>
<feature type="region of interest" description="Disordered" evidence="1">
    <location>
        <begin position="141"/>
        <end position="167"/>
    </location>
</feature>
<feature type="region of interest" description="Disordered" evidence="1">
    <location>
        <begin position="30"/>
        <end position="84"/>
    </location>
</feature>
<feature type="compositionally biased region" description="Basic and acidic residues" evidence="1">
    <location>
        <begin position="74"/>
        <end position="84"/>
    </location>
</feature>
<dbReference type="GO" id="GO:0000447">
    <property type="term" value="P:endonucleolytic cleavage in ITS1 to separate SSU-rRNA from 5.8S rRNA and LSU-rRNA from tricistronic rRNA transcript (SSU-rRNA, 5.8S rRNA, LSU-rRNA)"/>
    <property type="evidence" value="ECO:0007669"/>
    <property type="project" value="TreeGrafter"/>
</dbReference>
<dbReference type="PANTHER" id="PTHR14490:SF5">
    <property type="entry name" value="PROTEIN KRI1 HOMOLOG"/>
    <property type="match status" value="1"/>
</dbReference>
<sequence length="519" mass="60171">MALQLFDGSDSEVDDISKVEINEEFARRFEHNKRREDLQRLEELKKKGLISSSSSSDSDEESEASSEGDDDDHEEPKGSRREDKEFFDALIKVRKQDPSLKQKDVKLFESDYSSEEEGHSKGKMGKNPMYLKDVMAKHLIEEGPDFGDKDEESKGREKVKLENKKSKKADVMGSDFVHKDGIKTYSDEQEELKRAFIEAAEREGLEDEGDFFVVKEKASEAKEESDDVDFEKKLNEYFGGDIDENENSKFLKSYFMNKMWIDKNGENLAVDEEGDRVLGHARKVEDSVRKKTNARKEQRKSKEERMAITQKEREEELKHLKNLKKQEMQEKVKQIMKTAGINDDDIIPMSAAEIEEEFDPVEFDKMMKKAFDEKYYNAEDADSDFCSDNDDDMEKPDFEKEDELLGLPKDWDVCGDEEWKLNKRMRYELKKKTKELLHSGSLDNKKKDKKSRDDAGESTSSNKLVDNDKELPDESNVGTKSLSRKARRKQNLVHLKLADARRKAYFGQIPSKSKAKRKP</sequence>
<evidence type="ECO:0000313" key="2">
    <source>
        <dbReference type="EMBL" id="KAF7836554.1"/>
    </source>
</evidence>
<feature type="compositionally biased region" description="Basic and acidic residues" evidence="1">
    <location>
        <begin position="438"/>
        <end position="455"/>
    </location>
</feature>
<dbReference type="GO" id="GO:0005730">
    <property type="term" value="C:nucleolus"/>
    <property type="evidence" value="ECO:0007669"/>
    <property type="project" value="TreeGrafter"/>
</dbReference>
<dbReference type="Proteomes" id="UP000634136">
    <property type="component" value="Unassembled WGS sequence"/>
</dbReference>
<dbReference type="GO" id="GO:0030686">
    <property type="term" value="C:90S preribosome"/>
    <property type="evidence" value="ECO:0007669"/>
    <property type="project" value="TreeGrafter"/>
</dbReference>
<feature type="region of interest" description="Disordered" evidence="1">
    <location>
        <begin position="438"/>
        <end position="495"/>
    </location>
</feature>
<accession>A0A834X242</accession>
<organism evidence="2 3">
    <name type="scientific">Senna tora</name>
    <dbReference type="NCBI Taxonomy" id="362788"/>
    <lineage>
        <taxon>Eukaryota</taxon>
        <taxon>Viridiplantae</taxon>
        <taxon>Streptophyta</taxon>
        <taxon>Embryophyta</taxon>
        <taxon>Tracheophyta</taxon>
        <taxon>Spermatophyta</taxon>
        <taxon>Magnoliopsida</taxon>
        <taxon>eudicotyledons</taxon>
        <taxon>Gunneridae</taxon>
        <taxon>Pentapetalae</taxon>
        <taxon>rosids</taxon>
        <taxon>fabids</taxon>
        <taxon>Fabales</taxon>
        <taxon>Fabaceae</taxon>
        <taxon>Caesalpinioideae</taxon>
        <taxon>Cassia clade</taxon>
        <taxon>Senna</taxon>
    </lineage>
</organism>
<dbReference type="AlphaFoldDB" id="A0A834X242"/>